<keyword evidence="4" id="KW-0472">Membrane</keyword>
<evidence type="ECO:0000256" key="1">
    <source>
        <dbReference type="ARBA" id="ARBA00022614"/>
    </source>
</evidence>
<keyword evidence="6" id="KW-1185">Reference proteome</keyword>
<dbReference type="InterPro" id="IPR001611">
    <property type="entry name" value="Leu-rich_rpt"/>
</dbReference>
<dbReference type="EMBL" id="CH916367">
    <property type="protein sequence ID" value="EDW00888.1"/>
    <property type="molecule type" value="Genomic_DNA"/>
</dbReference>
<keyword evidence="4" id="KW-1133">Transmembrane helix</keyword>
<dbReference type="InParanoid" id="B4J6B5"/>
<dbReference type="STRING" id="7222.B4J6B5"/>
<dbReference type="InterPro" id="IPR032675">
    <property type="entry name" value="LRR_dom_sf"/>
</dbReference>
<evidence type="ECO:0000256" key="2">
    <source>
        <dbReference type="ARBA" id="ARBA00022737"/>
    </source>
</evidence>
<keyword evidence="1" id="KW-0433">Leucine-rich repeat</keyword>
<dbReference type="SUPFAM" id="SSF52058">
    <property type="entry name" value="L domain-like"/>
    <property type="match status" value="1"/>
</dbReference>
<dbReference type="Proteomes" id="UP000001070">
    <property type="component" value="Unassembled WGS sequence"/>
</dbReference>
<name>B4J6B5_DROGR</name>
<dbReference type="SMART" id="SM00369">
    <property type="entry name" value="LRR_TYP"/>
    <property type="match status" value="9"/>
</dbReference>
<evidence type="ECO:0000256" key="4">
    <source>
        <dbReference type="SAM" id="Phobius"/>
    </source>
</evidence>
<dbReference type="PANTHER" id="PTHR24366">
    <property type="entry name" value="IG(IMMUNOGLOBULIN) AND LRR(LEUCINE RICH REPEAT) DOMAINS"/>
    <property type="match status" value="1"/>
</dbReference>
<dbReference type="FunFam" id="3.80.10.10:FF:001252">
    <property type="entry name" value="Fish-lips, isoform C"/>
    <property type="match status" value="1"/>
</dbReference>
<dbReference type="OMA" id="DHYDYPD"/>
<feature type="compositionally biased region" description="Low complexity" evidence="3">
    <location>
        <begin position="7"/>
        <end position="24"/>
    </location>
</feature>
<gene>
    <name evidence="5" type="primary">Dgri\GH21135</name>
    <name evidence="5" type="ORF">Dgri_GH21135</name>
</gene>
<accession>B4J6B5</accession>
<dbReference type="FunFam" id="3.80.10.10:FF:001159">
    <property type="entry name" value="Fish-lips, isoform C"/>
    <property type="match status" value="1"/>
</dbReference>
<dbReference type="eggNOG" id="KOG0619">
    <property type="taxonomic scope" value="Eukaryota"/>
</dbReference>
<dbReference type="PROSITE" id="PS51450">
    <property type="entry name" value="LRR"/>
    <property type="match status" value="4"/>
</dbReference>
<sequence>MASDTHNNYSKNSNNNNKNSNTNNLHTKWRQDGKPHPLAPSPLDMYWLLLNVLLLLLLLVLPGGIDAFCPSKCQCLGGDANSRALCIDAALEDVPIQLNPETKYINLTLNRIRNLEFTLPFYMKLEVLDLSQNIIETLGSKNFEYQTELRTLNLSRNLVSALHKHAFKGLTNLLLLDLSYNRIETVHPTALGDLAALVELDLTNNNIVSLEDNCFKGMPSLEVLVFRNNRLLDVPATNLWHLHALKSLDMSDNLVEFVRNDSFEGLKELLALSVRGNVMSELDAGAFEGLISLKHLDLSDNNLTMVPTQQLSKLSNLTYLNLGGNRFAHLPAVAFLNLFHLRELHLSRLDYLQRIDSRAFVDNTHLQTLHLNYNPQLSDIPMRLFQGNPNILEVYMQSNSLQTLYSAQFPVDQLQKLYLGDNPLQCNCSLLWLWRLVTGNFEGSEPPMEHVPGGAVAALAKEASALREDDDTTIRADDGVSALAAYIAEQHIANALQTTEPSAYEQRLEEASRSSSSSSSGYLRMDKQRIGCDIWRDAKRTRRQLLSMSEGEITCPAHIVTVVCAVITCLVVVTIGFSVLYYLRFVKRRRKLLHERGPLRTSKSIINVHDRILQGHHHQPGMSMTLGGSGVGGMGMPLNYPHHAQTLQAHHHYHQAMPLQSQGGVGHEYQQTTLPQLDKLELERYLAAQTIANEYRALKPWELPVKEADDEPEHHYERFDHYDYPDTHTMTKLKQAAALQGSAQAAQASASTAANTKPHVVYHQQLQQQQQESKDQDMGMELMGLGLTNNNYRSYVQCQSKDF</sequence>
<evidence type="ECO:0000313" key="5">
    <source>
        <dbReference type="EMBL" id="EDW00888.1"/>
    </source>
</evidence>
<organism evidence="6">
    <name type="scientific">Drosophila grimshawi</name>
    <name type="common">Hawaiian fruit fly</name>
    <name type="synonym">Idiomyia grimshawi</name>
    <dbReference type="NCBI Taxonomy" id="7222"/>
    <lineage>
        <taxon>Eukaryota</taxon>
        <taxon>Metazoa</taxon>
        <taxon>Ecdysozoa</taxon>
        <taxon>Arthropoda</taxon>
        <taxon>Hexapoda</taxon>
        <taxon>Insecta</taxon>
        <taxon>Pterygota</taxon>
        <taxon>Neoptera</taxon>
        <taxon>Endopterygota</taxon>
        <taxon>Diptera</taxon>
        <taxon>Brachycera</taxon>
        <taxon>Muscomorpha</taxon>
        <taxon>Ephydroidea</taxon>
        <taxon>Drosophilidae</taxon>
        <taxon>Drosophila</taxon>
        <taxon>Hawaiian Drosophila</taxon>
    </lineage>
</organism>
<dbReference type="SMART" id="SM00365">
    <property type="entry name" value="LRR_SD22"/>
    <property type="match status" value="5"/>
</dbReference>
<dbReference type="FunCoup" id="B4J6B5">
    <property type="interactions" value="2"/>
</dbReference>
<dbReference type="PANTHER" id="PTHR24366:SF171">
    <property type="entry name" value="LEUCINE RICH REPEAT NEURONAL 4"/>
    <property type="match status" value="1"/>
</dbReference>
<reference evidence="5 6" key="1">
    <citation type="journal article" date="2007" name="Nature">
        <title>Evolution of genes and genomes on the Drosophila phylogeny.</title>
        <authorList>
            <consortium name="Drosophila 12 Genomes Consortium"/>
            <person name="Clark A.G."/>
            <person name="Eisen M.B."/>
            <person name="Smith D.R."/>
            <person name="Bergman C.M."/>
            <person name="Oliver B."/>
            <person name="Markow T.A."/>
            <person name="Kaufman T.C."/>
            <person name="Kellis M."/>
            <person name="Gelbart W."/>
            <person name="Iyer V.N."/>
            <person name="Pollard D.A."/>
            <person name="Sackton T.B."/>
            <person name="Larracuente A.M."/>
            <person name="Singh N.D."/>
            <person name="Abad J.P."/>
            <person name="Abt D.N."/>
            <person name="Adryan B."/>
            <person name="Aguade M."/>
            <person name="Akashi H."/>
            <person name="Anderson W.W."/>
            <person name="Aquadro C.F."/>
            <person name="Ardell D.H."/>
            <person name="Arguello R."/>
            <person name="Artieri C.G."/>
            <person name="Barbash D.A."/>
            <person name="Barker D."/>
            <person name="Barsanti P."/>
            <person name="Batterham P."/>
            <person name="Batzoglou S."/>
            <person name="Begun D."/>
            <person name="Bhutkar A."/>
            <person name="Blanco E."/>
            <person name="Bosak S.A."/>
            <person name="Bradley R.K."/>
            <person name="Brand A.D."/>
            <person name="Brent M.R."/>
            <person name="Brooks A.N."/>
            <person name="Brown R.H."/>
            <person name="Butlin R.K."/>
            <person name="Caggese C."/>
            <person name="Calvi B.R."/>
            <person name="Bernardo de Carvalho A."/>
            <person name="Caspi A."/>
            <person name="Castrezana S."/>
            <person name="Celniker S.E."/>
            <person name="Chang J.L."/>
            <person name="Chapple C."/>
            <person name="Chatterji S."/>
            <person name="Chinwalla A."/>
            <person name="Civetta A."/>
            <person name="Clifton S.W."/>
            <person name="Comeron J.M."/>
            <person name="Costello J.C."/>
            <person name="Coyne J.A."/>
            <person name="Daub J."/>
            <person name="David R.G."/>
            <person name="Delcher A.L."/>
            <person name="Delehaunty K."/>
            <person name="Do C.B."/>
            <person name="Ebling H."/>
            <person name="Edwards K."/>
            <person name="Eickbush T."/>
            <person name="Evans J.D."/>
            <person name="Filipski A."/>
            <person name="Findeiss S."/>
            <person name="Freyhult E."/>
            <person name="Fulton L."/>
            <person name="Fulton R."/>
            <person name="Garcia A.C."/>
            <person name="Gardiner A."/>
            <person name="Garfield D.A."/>
            <person name="Garvin B.E."/>
            <person name="Gibson G."/>
            <person name="Gilbert D."/>
            <person name="Gnerre S."/>
            <person name="Godfrey J."/>
            <person name="Good R."/>
            <person name="Gotea V."/>
            <person name="Gravely B."/>
            <person name="Greenberg A.J."/>
            <person name="Griffiths-Jones S."/>
            <person name="Gross S."/>
            <person name="Guigo R."/>
            <person name="Gustafson E.A."/>
            <person name="Haerty W."/>
            <person name="Hahn M.W."/>
            <person name="Halligan D.L."/>
            <person name="Halpern A.L."/>
            <person name="Halter G.M."/>
            <person name="Han M.V."/>
            <person name="Heger A."/>
            <person name="Hillier L."/>
            <person name="Hinrichs A.S."/>
            <person name="Holmes I."/>
            <person name="Hoskins R.A."/>
            <person name="Hubisz M.J."/>
            <person name="Hultmark D."/>
            <person name="Huntley M.A."/>
            <person name="Jaffe D.B."/>
            <person name="Jagadeeshan S."/>
            <person name="Jeck W.R."/>
            <person name="Johnson J."/>
            <person name="Jones C.D."/>
            <person name="Jordan W.C."/>
            <person name="Karpen G.H."/>
            <person name="Kataoka E."/>
            <person name="Keightley P.D."/>
            <person name="Kheradpour P."/>
            <person name="Kirkness E.F."/>
            <person name="Koerich L.B."/>
            <person name="Kristiansen K."/>
            <person name="Kudrna D."/>
            <person name="Kulathinal R.J."/>
            <person name="Kumar S."/>
            <person name="Kwok R."/>
            <person name="Lander E."/>
            <person name="Langley C.H."/>
            <person name="Lapoint R."/>
            <person name="Lazzaro B.P."/>
            <person name="Lee S.J."/>
            <person name="Levesque L."/>
            <person name="Li R."/>
            <person name="Lin C.F."/>
            <person name="Lin M.F."/>
            <person name="Lindblad-Toh K."/>
            <person name="Llopart A."/>
            <person name="Long M."/>
            <person name="Low L."/>
            <person name="Lozovsky E."/>
            <person name="Lu J."/>
            <person name="Luo M."/>
            <person name="Machado C.A."/>
            <person name="Makalowski W."/>
            <person name="Marzo M."/>
            <person name="Matsuda M."/>
            <person name="Matzkin L."/>
            <person name="McAllister B."/>
            <person name="McBride C.S."/>
            <person name="McKernan B."/>
            <person name="McKernan K."/>
            <person name="Mendez-Lago M."/>
            <person name="Minx P."/>
            <person name="Mollenhauer M.U."/>
            <person name="Montooth K."/>
            <person name="Mount S.M."/>
            <person name="Mu X."/>
            <person name="Myers E."/>
            <person name="Negre B."/>
            <person name="Newfeld S."/>
            <person name="Nielsen R."/>
            <person name="Noor M.A."/>
            <person name="O'Grady P."/>
            <person name="Pachter L."/>
            <person name="Papaceit M."/>
            <person name="Parisi M.J."/>
            <person name="Parisi M."/>
            <person name="Parts L."/>
            <person name="Pedersen J.S."/>
            <person name="Pesole G."/>
            <person name="Phillippy A.M."/>
            <person name="Ponting C.P."/>
            <person name="Pop M."/>
            <person name="Porcelli D."/>
            <person name="Powell J.R."/>
            <person name="Prohaska S."/>
            <person name="Pruitt K."/>
            <person name="Puig M."/>
            <person name="Quesneville H."/>
            <person name="Ram K.R."/>
            <person name="Rand D."/>
            <person name="Rasmussen M.D."/>
            <person name="Reed L.K."/>
            <person name="Reenan R."/>
            <person name="Reily A."/>
            <person name="Remington K.A."/>
            <person name="Rieger T.T."/>
            <person name="Ritchie M.G."/>
            <person name="Robin C."/>
            <person name="Rogers Y.H."/>
            <person name="Rohde C."/>
            <person name="Rozas J."/>
            <person name="Rubenfield M.J."/>
            <person name="Ruiz A."/>
            <person name="Russo S."/>
            <person name="Salzberg S.L."/>
            <person name="Sanchez-Gracia A."/>
            <person name="Saranga D.J."/>
            <person name="Sato H."/>
            <person name="Schaeffer S.W."/>
            <person name="Schatz M.C."/>
            <person name="Schlenke T."/>
            <person name="Schwartz R."/>
            <person name="Segarra C."/>
            <person name="Singh R.S."/>
            <person name="Sirot L."/>
            <person name="Sirota M."/>
            <person name="Sisneros N.B."/>
            <person name="Smith C.D."/>
            <person name="Smith T.F."/>
            <person name="Spieth J."/>
            <person name="Stage D.E."/>
            <person name="Stark A."/>
            <person name="Stephan W."/>
            <person name="Strausberg R.L."/>
            <person name="Strempel S."/>
            <person name="Sturgill D."/>
            <person name="Sutton G."/>
            <person name="Sutton G.G."/>
            <person name="Tao W."/>
            <person name="Teichmann S."/>
            <person name="Tobari Y.N."/>
            <person name="Tomimura Y."/>
            <person name="Tsolas J.M."/>
            <person name="Valente V.L."/>
            <person name="Venter E."/>
            <person name="Venter J.C."/>
            <person name="Vicario S."/>
            <person name="Vieira F.G."/>
            <person name="Vilella A.J."/>
            <person name="Villasante A."/>
            <person name="Walenz B."/>
            <person name="Wang J."/>
            <person name="Wasserman M."/>
            <person name="Watts T."/>
            <person name="Wilson D."/>
            <person name="Wilson R.K."/>
            <person name="Wing R.A."/>
            <person name="Wolfner M.F."/>
            <person name="Wong A."/>
            <person name="Wong G.K."/>
            <person name="Wu C.I."/>
            <person name="Wu G."/>
            <person name="Yamamoto D."/>
            <person name="Yang H.P."/>
            <person name="Yang S.P."/>
            <person name="Yorke J.A."/>
            <person name="Yoshida K."/>
            <person name="Zdobnov E."/>
            <person name="Zhang P."/>
            <person name="Zhang Y."/>
            <person name="Zimin A.V."/>
            <person name="Baldwin J."/>
            <person name="Abdouelleil A."/>
            <person name="Abdulkadir J."/>
            <person name="Abebe A."/>
            <person name="Abera B."/>
            <person name="Abreu J."/>
            <person name="Acer S.C."/>
            <person name="Aftuck L."/>
            <person name="Alexander A."/>
            <person name="An P."/>
            <person name="Anderson E."/>
            <person name="Anderson S."/>
            <person name="Arachi H."/>
            <person name="Azer M."/>
            <person name="Bachantsang P."/>
            <person name="Barry A."/>
            <person name="Bayul T."/>
            <person name="Berlin A."/>
            <person name="Bessette D."/>
            <person name="Bloom T."/>
            <person name="Blye J."/>
            <person name="Boguslavskiy L."/>
            <person name="Bonnet C."/>
            <person name="Boukhgalter B."/>
            <person name="Bourzgui I."/>
            <person name="Brown A."/>
            <person name="Cahill P."/>
            <person name="Channer S."/>
            <person name="Cheshatsang Y."/>
            <person name="Chuda L."/>
            <person name="Citroen M."/>
            <person name="Collymore A."/>
            <person name="Cooke P."/>
            <person name="Costello M."/>
            <person name="D'Aco K."/>
            <person name="Daza R."/>
            <person name="De Haan G."/>
            <person name="DeGray S."/>
            <person name="DeMaso C."/>
            <person name="Dhargay N."/>
            <person name="Dooley K."/>
            <person name="Dooley E."/>
            <person name="Doricent M."/>
            <person name="Dorje P."/>
            <person name="Dorjee K."/>
            <person name="Dupes A."/>
            <person name="Elong R."/>
            <person name="Falk J."/>
            <person name="Farina A."/>
            <person name="Faro S."/>
            <person name="Ferguson D."/>
            <person name="Fisher S."/>
            <person name="Foley C.D."/>
            <person name="Franke A."/>
            <person name="Friedrich D."/>
            <person name="Gadbois L."/>
            <person name="Gearin G."/>
            <person name="Gearin C.R."/>
            <person name="Giannoukos G."/>
            <person name="Goode T."/>
            <person name="Graham J."/>
            <person name="Grandbois E."/>
            <person name="Grewal S."/>
            <person name="Gyaltsen K."/>
            <person name="Hafez N."/>
            <person name="Hagos B."/>
            <person name="Hall J."/>
            <person name="Henson C."/>
            <person name="Hollinger A."/>
            <person name="Honan T."/>
            <person name="Huard M.D."/>
            <person name="Hughes L."/>
            <person name="Hurhula B."/>
            <person name="Husby M.E."/>
            <person name="Kamat A."/>
            <person name="Kanga B."/>
            <person name="Kashin S."/>
            <person name="Khazanovich D."/>
            <person name="Kisner P."/>
            <person name="Lance K."/>
            <person name="Lara M."/>
            <person name="Lee W."/>
            <person name="Lennon N."/>
            <person name="Letendre F."/>
            <person name="LeVine R."/>
            <person name="Lipovsky A."/>
            <person name="Liu X."/>
            <person name="Liu J."/>
            <person name="Liu S."/>
            <person name="Lokyitsang T."/>
            <person name="Lokyitsang Y."/>
            <person name="Lubonja R."/>
            <person name="Lui A."/>
            <person name="MacDonald P."/>
            <person name="Magnisalis V."/>
            <person name="Maru K."/>
            <person name="Matthews C."/>
            <person name="McCusker W."/>
            <person name="McDonough S."/>
            <person name="Mehta T."/>
            <person name="Meldrim J."/>
            <person name="Meneus L."/>
            <person name="Mihai O."/>
            <person name="Mihalev A."/>
            <person name="Mihova T."/>
            <person name="Mittelman R."/>
            <person name="Mlenga V."/>
            <person name="Montmayeur A."/>
            <person name="Mulrain L."/>
            <person name="Navidi A."/>
            <person name="Naylor J."/>
            <person name="Negash T."/>
            <person name="Nguyen T."/>
            <person name="Nguyen N."/>
            <person name="Nicol R."/>
            <person name="Norbu C."/>
            <person name="Norbu N."/>
            <person name="Novod N."/>
            <person name="O'Neill B."/>
            <person name="Osman S."/>
            <person name="Markiewicz E."/>
            <person name="Oyono O.L."/>
            <person name="Patti C."/>
            <person name="Phunkhang P."/>
            <person name="Pierre F."/>
            <person name="Priest M."/>
            <person name="Raghuraman S."/>
            <person name="Rege F."/>
            <person name="Reyes R."/>
            <person name="Rise C."/>
            <person name="Rogov P."/>
            <person name="Ross K."/>
            <person name="Ryan E."/>
            <person name="Settipalli S."/>
            <person name="Shea T."/>
            <person name="Sherpa N."/>
            <person name="Shi L."/>
            <person name="Shih D."/>
            <person name="Sparrow T."/>
            <person name="Spaulding J."/>
            <person name="Stalker J."/>
            <person name="Stange-Thomann N."/>
            <person name="Stavropoulos S."/>
            <person name="Stone C."/>
            <person name="Strader C."/>
            <person name="Tesfaye S."/>
            <person name="Thomson T."/>
            <person name="Thoulutsang Y."/>
            <person name="Thoulutsang D."/>
            <person name="Topham K."/>
            <person name="Topping I."/>
            <person name="Tsamla T."/>
            <person name="Vassiliev H."/>
            <person name="Vo A."/>
            <person name="Wangchuk T."/>
            <person name="Wangdi T."/>
            <person name="Weiand M."/>
            <person name="Wilkinson J."/>
            <person name="Wilson A."/>
            <person name="Yadav S."/>
            <person name="Young G."/>
            <person name="Yu Q."/>
            <person name="Zembek L."/>
            <person name="Zhong D."/>
            <person name="Zimmer A."/>
            <person name="Zwirko Z."/>
            <person name="Jaffe D.B."/>
            <person name="Alvarez P."/>
            <person name="Brockman W."/>
            <person name="Butler J."/>
            <person name="Chin C."/>
            <person name="Gnerre S."/>
            <person name="Grabherr M."/>
            <person name="Kleber M."/>
            <person name="Mauceli E."/>
            <person name="MacCallum I."/>
        </authorList>
    </citation>
    <scope>NUCLEOTIDE SEQUENCE [LARGE SCALE GENOMIC DNA]</scope>
    <source>
        <strain evidence="6">Tucson 15287-2541.00</strain>
    </source>
</reference>
<keyword evidence="2" id="KW-0677">Repeat</keyword>
<protein>
    <submittedName>
        <fullName evidence="5">GH21135</fullName>
    </submittedName>
</protein>
<evidence type="ECO:0000313" key="6">
    <source>
        <dbReference type="Proteomes" id="UP000001070"/>
    </source>
</evidence>
<dbReference type="OrthoDB" id="2190652at2759"/>
<feature type="transmembrane region" description="Helical" evidence="4">
    <location>
        <begin position="46"/>
        <end position="65"/>
    </location>
</feature>
<proteinExistence type="predicted"/>
<dbReference type="Pfam" id="PF13855">
    <property type="entry name" value="LRR_8"/>
    <property type="match status" value="3"/>
</dbReference>
<dbReference type="PhylomeDB" id="B4J6B5"/>
<dbReference type="InterPro" id="IPR003591">
    <property type="entry name" value="Leu-rich_rpt_typical-subtyp"/>
</dbReference>
<feature type="region of interest" description="Disordered" evidence="3">
    <location>
        <begin position="1"/>
        <end position="33"/>
    </location>
</feature>
<evidence type="ECO:0000256" key="3">
    <source>
        <dbReference type="SAM" id="MobiDB-lite"/>
    </source>
</evidence>
<dbReference type="AlphaFoldDB" id="B4J6B5"/>
<keyword evidence="4" id="KW-0812">Transmembrane</keyword>
<feature type="transmembrane region" description="Helical" evidence="4">
    <location>
        <begin position="557"/>
        <end position="583"/>
    </location>
</feature>
<dbReference type="HOGENOM" id="CLU_000288_18_6_1"/>
<dbReference type="Gene3D" id="3.80.10.10">
    <property type="entry name" value="Ribonuclease Inhibitor"/>
    <property type="match status" value="3"/>
</dbReference>